<organism evidence="3 4">
    <name type="scientific">Discina gigas</name>
    <dbReference type="NCBI Taxonomy" id="1032678"/>
    <lineage>
        <taxon>Eukaryota</taxon>
        <taxon>Fungi</taxon>
        <taxon>Dikarya</taxon>
        <taxon>Ascomycota</taxon>
        <taxon>Pezizomycotina</taxon>
        <taxon>Pezizomycetes</taxon>
        <taxon>Pezizales</taxon>
        <taxon>Discinaceae</taxon>
        <taxon>Discina</taxon>
    </lineage>
</organism>
<accession>A0ABR3GPW0</accession>
<gene>
    <name evidence="3" type="ORF">Q9L58_003030</name>
</gene>
<comment type="caution">
    <text evidence="3">The sequence shown here is derived from an EMBL/GenBank/DDBJ whole genome shotgun (WGS) entry which is preliminary data.</text>
</comment>
<dbReference type="CDD" id="cd03193">
    <property type="entry name" value="GST_C_Metaxin"/>
    <property type="match status" value="1"/>
</dbReference>
<keyword evidence="4" id="KW-1185">Reference proteome</keyword>
<evidence type="ECO:0000259" key="1">
    <source>
        <dbReference type="Pfam" id="PF17171"/>
    </source>
</evidence>
<feature type="domain" description="Thioredoxin-like fold" evidence="2">
    <location>
        <begin position="59"/>
        <end position="154"/>
    </location>
</feature>
<name>A0ABR3GPW0_9PEZI</name>
<dbReference type="InterPro" id="IPR050931">
    <property type="entry name" value="Mito_Protein_Transport_Metaxin"/>
</dbReference>
<dbReference type="InterPro" id="IPR033468">
    <property type="entry name" value="Metaxin_GST"/>
</dbReference>
<dbReference type="Pfam" id="PF17171">
    <property type="entry name" value="GST_C_6"/>
    <property type="match status" value="1"/>
</dbReference>
<evidence type="ECO:0000313" key="4">
    <source>
        <dbReference type="Proteomes" id="UP001447188"/>
    </source>
</evidence>
<dbReference type="CDD" id="cd03054">
    <property type="entry name" value="GST_N_Metaxin"/>
    <property type="match status" value="1"/>
</dbReference>
<dbReference type="PANTHER" id="PTHR12289">
    <property type="entry name" value="METAXIN RELATED"/>
    <property type="match status" value="1"/>
</dbReference>
<evidence type="ECO:0008006" key="5">
    <source>
        <dbReference type="Google" id="ProtNLM"/>
    </source>
</evidence>
<dbReference type="InterPro" id="IPR012336">
    <property type="entry name" value="Thioredoxin-like_fold"/>
</dbReference>
<feature type="domain" description="Metaxin glutathione S-transferase" evidence="1">
    <location>
        <begin position="205"/>
        <end position="271"/>
    </location>
</feature>
<dbReference type="Pfam" id="PF17172">
    <property type="entry name" value="GST_N_4"/>
    <property type="match status" value="1"/>
</dbReference>
<evidence type="ECO:0000313" key="3">
    <source>
        <dbReference type="EMBL" id="KAL0637952.1"/>
    </source>
</evidence>
<sequence length="291" mass="32042">MSSFRIPPALKAVFNSFPLLIIPDDPLPAGCPRPSPEAPALYVFTTPEDAARGNPSFNPSCLKWQTYLKFCGINYRIVPSNNHASPSRALPFLVTAGTVASTLPSNHLGKWARLNGNAPKEISAENPQVQAFLSLVNSQLRDAWLYALFLEPNNFYNLSSVHYRSTVASVVNIFLSHQMQSAATQELLQARPGGVISADDIYADAESAVSALSTVLGDDEWFFGGKEPGLFDATLFGYLHLILTLKWDEKEAGLVRAVKKHENLVGHEERIRMKMYPNAPKPSAWVWVEGS</sequence>
<evidence type="ECO:0000259" key="2">
    <source>
        <dbReference type="Pfam" id="PF17172"/>
    </source>
</evidence>
<dbReference type="PANTHER" id="PTHR12289:SF44">
    <property type="entry name" value="OUTER MEMBRANE PROTEIN (SAM35), PUTATIVE (AFU_ORTHOLOGUE AFUA_1G13180)-RELATED"/>
    <property type="match status" value="1"/>
</dbReference>
<reference evidence="3 4" key="1">
    <citation type="submission" date="2024-02" db="EMBL/GenBank/DDBJ databases">
        <title>Discinaceae phylogenomics.</title>
        <authorList>
            <person name="Dirks A.C."/>
            <person name="James T.Y."/>
        </authorList>
    </citation>
    <scope>NUCLEOTIDE SEQUENCE [LARGE SCALE GENOMIC DNA]</scope>
    <source>
        <strain evidence="3 4">ACD0624</strain>
    </source>
</reference>
<protein>
    <recommendedName>
        <fullName evidence="5">Mitochondrial outer membrane protein</fullName>
    </recommendedName>
</protein>
<dbReference type="Proteomes" id="UP001447188">
    <property type="component" value="Unassembled WGS sequence"/>
</dbReference>
<proteinExistence type="predicted"/>
<dbReference type="InterPro" id="IPR036282">
    <property type="entry name" value="Glutathione-S-Trfase_C_sf"/>
</dbReference>
<dbReference type="SUPFAM" id="SSF47616">
    <property type="entry name" value="GST C-terminal domain-like"/>
    <property type="match status" value="1"/>
</dbReference>
<dbReference type="EMBL" id="JBBBZM010000028">
    <property type="protein sequence ID" value="KAL0637952.1"/>
    <property type="molecule type" value="Genomic_DNA"/>
</dbReference>